<dbReference type="SUPFAM" id="SSF81301">
    <property type="entry name" value="Nucleotidyltransferase"/>
    <property type="match status" value="1"/>
</dbReference>
<evidence type="ECO:0000259" key="2">
    <source>
        <dbReference type="Pfam" id="PF13228"/>
    </source>
</evidence>
<evidence type="ECO:0000259" key="1">
    <source>
        <dbReference type="Pfam" id="PF01909"/>
    </source>
</evidence>
<reference evidence="4" key="1">
    <citation type="submission" date="2016-10" db="EMBL/GenBank/DDBJ databases">
        <authorList>
            <person name="Varghese N."/>
            <person name="Submissions S."/>
        </authorList>
    </citation>
    <scope>NUCLEOTIDE SEQUENCE [LARGE SCALE GENOMIC DNA]</scope>
    <source>
        <strain evidence="4">DSM 44498</strain>
    </source>
</reference>
<dbReference type="Proteomes" id="UP000183561">
    <property type="component" value="Unassembled WGS sequence"/>
</dbReference>
<dbReference type="InterPro" id="IPR025117">
    <property type="entry name" value="DUF4037"/>
</dbReference>
<dbReference type="CDD" id="cd05403">
    <property type="entry name" value="NT_KNTase_like"/>
    <property type="match status" value="1"/>
</dbReference>
<dbReference type="InterPro" id="IPR002934">
    <property type="entry name" value="Polymerase_NTP_transf_dom"/>
</dbReference>
<dbReference type="OrthoDB" id="5176171at2"/>
<dbReference type="Gene3D" id="3.30.460.10">
    <property type="entry name" value="Beta Polymerase, domain 2"/>
    <property type="match status" value="1"/>
</dbReference>
<dbReference type="Pfam" id="PF01909">
    <property type="entry name" value="NTP_transf_2"/>
    <property type="match status" value="1"/>
</dbReference>
<gene>
    <name evidence="3" type="ORF">SAMN04490239_6070</name>
</gene>
<dbReference type="Pfam" id="PF13228">
    <property type="entry name" value="DUF4037"/>
    <property type="match status" value="1"/>
</dbReference>
<evidence type="ECO:0000313" key="3">
    <source>
        <dbReference type="EMBL" id="SEC94066.1"/>
    </source>
</evidence>
<dbReference type="RefSeq" id="WP_072946755.1">
    <property type="nucleotide sequence ID" value="NZ_FNSV01000005.1"/>
</dbReference>
<organism evidence="3 4">
    <name type="scientific">Rhodococcus koreensis</name>
    <dbReference type="NCBI Taxonomy" id="99653"/>
    <lineage>
        <taxon>Bacteria</taxon>
        <taxon>Bacillati</taxon>
        <taxon>Actinomycetota</taxon>
        <taxon>Actinomycetes</taxon>
        <taxon>Mycobacteriales</taxon>
        <taxon>Nocardiaceae</taxon>
        <taxon>Rhodococcus</taxon>
    </lineage>
</organism>
<dbReference type="EMBL" id="FNSV01000005">
    <property type="protein sequence ID" value="SEC94066.1"/>
    <property type="molecule type" value="Genomic_DNA"/>
</dbReference>
<dbReference type="GO" id="GO:0016779">
    <property type="term" value="F:nucleotidyltransferase activity"/>
    <property type="evidence" value="ECO:0007669"/>
    <property type="project" value="InterPro"/>
</dbReference>
<protein>
    <recommendedName>
        <fullName evidence="5">Nucleotidyltransferase domain-containing protein</fullName>
    </recommendedName>
</protein>
<evidence type="ECO:0000313" key="4">
    <source>
        <dbReference type="Proteomes" id="UP000183561"/>
    </source>
</evidence>
<name>A0A1H4WL87_9NOCA</name>
<keyword evidence="4" id="KW-1185">Reference proteome</keyword>
<feature type="domain" description="DUF4037" evidence="2">
    <location>
        <begin position="140"/>
        <end position="221"/>
    </location>
</feature>
<proteinExistence type="predicted"/>
<accession>A0A1H4WL87</accession>
<dbReference type="InterPro" id="IPR043519">
    <property type="entry name" value="NT_sf"/>
</dbReference>
<dbReference type="AlphaFoldDB" id="A0A1H4WL87"/>
<feature type="domain" description="Polymerase nucleotidyl transferase" evidence="1">
    <location>
        <begin position="23"/>
        <end position="55"/>
    </location>
</feature>
<sequence>MWGVEFQDAVLRPLAGRLCLVDGVVGVTLGGSRARGTHTAESDYDLGVYYRGALDTDGLTALAQKWAGAGASATRTGEWGPWVDGGAWLSYDGRAVDWLYRDLDRVASVWQDSQQGVYGLHAQTGHPFGFADFAYAGELASAVILVDPSGQLAEFRTAMQHYPDALRDALVRRGLWEAEFVTALARKAIPRADTTYVAGCLFRAVCLCAHALHTHARRWLISEKGAVAAAGALPNAPADFGARAHAVLGRLGATPDELTAALTLAEQLAADTRDACPLT</sequence>
<evidence type="ECO:0008006" key="5">
    <source>
        <dbReference type="Google" id="ProtNLM"/>
    </source>
</evidence>